<dbReference type="InterPro" id="IPR050092">
    <property type="entry name" value="RNase_H"/>
</dbReference>
<dbReference type="NCBIfam" id="NF001236">
    <property type="entry name" value="PRK00203.1"/>
    <property type="match status" value="1"/>
</dbReference>
<keyword evidence="13" id="KW-1185">Reference proteome</keyword>
<dbReference type="EC" id="3.1.26.4" evidence="5"/>
<evidence type="ECO:0000256" key="8">
    <source>
        <dbReference type="ARBA" id="ARBA00022759"/>
    </source>
</evidence>
<keyword evidence="7" id="KW-0479">Metal-binding</keyword>
<proteinExistence type="inferred from homology"/>
<dbReference type="GO" id="GO:0043137">
    <property type="term" value="P:DNA replication, removal of RNA primer"/>
    <property type="evidence" value="ECO:0007669"/>
    <property type="project" value="TreeGrafter"/>
</dbReference>
<dbReference type="InterPro" id="IPR012337">
    <property type="entry name" value="RNaseH-like_sf"/>
</dbReference>
<comment type="cofactor">
    <cofactor evidence="2">
        <name>Mg(2+)</name>
        <dbReference type="ChEBI" id="CHEBI:18420"/>
    </cofactor>
</comment>
<keyword evidence="9" id="KW-0378">Hydrolase</keyword>
<dbReference type="RefSeq" id="YP_003406873.1">
    <property type="nucleotide sequence ID" value="NC_013756.1"/>
</dbReference>
<dbReference type="InterPro" id="IPR036397">
    <property type="entry name" value="RNaseH_sf"/>
</dbReference>
<evidence type="ECO:0000313" key="12">
    <source>
        <dbReference type="EMBL" id="ADB03911.1"/>
    </source>
</evidence>
<accession>D2XAD4</accession>
<name>D2XAD4_GBMV</name>
<organismHost>
    <name type="scientific">Acanthamoeba</name>
    <dbReference type="NCBI Taxonomy" id="5754"/>
</organismHost>
<dbReference type="GO" id="GO:0046872">
    <property type="term" value="F:metal ion binding"/>
    <property type="evidence" value="ECO:0007669"/>
    <property type="project" value="UniProtKB-KW"/>
</dbReference>
<comment type="subunit">
    <text evidence="4">Monomer.</text>
</comment>
<organism evidence="12 13">
    <name type="scientific">Marseillevirus marseillevirus</name>
    <name type="common">GBM</name>
    <dbReference type="NCBI Taxonomy" id="694581"/>
    <lineage>
        <taxon>Viruses</taxon>
        <taxon>Varidnaviria</taxon>
        <taxon>Bamfordvirae</taxon>
        <taxon>Nucleocytoviricota</taxon>
        <taxon>Megaviricetes</taxon>
        <taxon>Pimascovirales</taxon>
        <taxon>Pimascovirales incertae sedis</taxon>
        <taxon>Marseilleviridae</taxon>
        <taxon>Marseillevirus</taxon>
        <taxon>Marseillevirus massiliense</taxon>
    </lineage>
</organism>
<dbReference type="Gene3D" id="3.30.420.10">
    <property type="entry name" value="Ribonuclease H-like superfamily/Ribonuclease H"/>
    <property type="match status" value="1"/>
</dbReference>
<comment type="similarity">
    <text evidence="3">Belongs to the RNase H family.</text>
</comment>
<evidence type="ECO:0000256" key="1">
    <source>
        <dbReference type="ARBA" id="ARBA00000077"/>
    </source>
</evidence>
<dbReference type="OrthoDB" id="27283at10239"/>
<evidence type="ECO:0000256" key="7">
    <source>
        <dbReference type="ARBA" id="ARBA00022723"/>
    </source>
</evidence>
<dbReference type="GeneID" id="8746366"/>
<evidence type="ECO:0000313" key="13">
    <source>
        <dbReference type="Proteomes" id="UP000029780"/>
    </source>
</evidence>
<dbReference type="PROSITE" id="PS50879">
    <property type="entry name" value="RNASE_H_1"/>
    <property type="match status" value="1"/>
</dbReference>
<dbReference type="KEGG" id="vg:8746366"/>
<dbReference type="PANTHER" id="PTHR10642:SF26">
    <property type="entry name" value="RIBONUCLEASE H1"/>
    <property type="match status" value="1"/>
</dbReference>
<dbReference type="CDD" id="cd09278">
    <property type="entry name" value="RNase_HI_prokaryote_like"/>
    <property type="match status" value="1"/>
</dbReference>
<dbReference type="Pfam" id="PF00075">
    <property type="entry name" value="RNase_H"/>
    <property type="match status" value="1"/>
</dbReference>
<sequence length="141" mass="15794">MYQIYTDGSCLKNPGKGGYGVVITRNDEVLSTLSGHMAETTNNQAEAAACIVALSWLSEPTEVEICSDSKYVVDGITKWIGGWKKNGWRTANKKPVLNKEFWLELDRLNSKHKVTWTWVARSSHEFNVMADKLANDAAKEK</sequence>
<dbReference type="EMBL" id="GU071086">
    <property type="protein sequence ID" value="ADB03911.1"/>
    <property type="molecule type" value="Genomic_DNA"/>
</dbReference>
<dbReference type="Proteomes" id="UP000029780">
    <property type="component" value="Segment"/>
</dbReference>
<dbReference type="PANTHER" id="PTHR10642">
    <property type="entry name" value="RIBONUCLEASE H1"/>
    <property type="match status" value="1"/>
</dbReference>
<reference evidence="12 13" key="1">
    <citation type="journal article" date="2009" name="Proc. Natl. Acad. Sci. U.S.A.">
        <title>Giant Marseillevirus highlights the role of amoebae as a melting pot in emergence of chimeric microorganisms.</title>
        <authorList>
            <person name="Boyer M."/>
            <person name="Yutin N."/>
            <person name="Pagnier I."/>
            <person name="Barrassi L."/>
            <person name="Fournous G."/>
            <person name="Espinosa L."/>
            <person name="Robert C."/>
            <person name="Azza S."/>
            <person name="Sun S."/>
            <person name="Rossmann M.G."/>
            <person name="Suzan-Monti M."/>
            <person name="La Scola B."/>
            <person name="Koonin E.V."/>
            <person name="Raoult D."/>
        </authorList>
    </citation>
    <scope>NUCLEOTIDE SEQUENCE [LARGE SCALE GENOMIC DNA]</scope>
    <source>
        <strain evidence="12 13">T19</strain>
    </source>
</reference>
<dbReference type="SUPFAM" id="SSF53098">
    <property type="entry name" value="Ribonuclease H-like"/>
    <property type="match status" value="1"/>
</dbReference>
<protein>
    <recommendedName>
        <fullName evidence="5">ribonuclease H</fullName>
        <ecNumber evidence="5">3.1.26.4</ecNumber>
    </recommendedName>
</protein>
<feature type="domain" description="RNase H type-1" evidence="11">
    <location>
        <begin position="1"/>
        <end position="139"/>
    </location>
</feature>
<gene>
    <name evidence="12" type="ORF">MAR_ORF129</name>
</gene>
<dbReference type="GO" id="GO:0004523">
    <property type="term" value="F:RNA-DNA hybrid ribonuclease activity"/>
    <property type="evidence" value="ECO:0007669"/>
    <property type="project" value="UniProtKB-EC"/>
</dbReference>
<evidence type="ECO:0000256" key="6">
    <source>
        <dbReference type="ARBA" id="ARBA00022722"/>
    </source>
</evidence>
<keyword evidence="6" id="KW-0540">Nuclease</keyword>
<evidence type="ECO:0000256" key="10">
    <source>
        <dbReference type="ARBA" id="ARBA00022842"/>
    </source>
</evidence>
<evidence type="ECO:0000256" key="4">
    <source>
        <dbReference type="ARBA" id="ARBA00011245"/>
    </source>
</evidence>
<dbReference type="GO" id="GO:0003676">
    <property type="term" value="F:nucleic acid binding"/>
    <property type="evidence" value="ECO:0007669"/>
    <property type="project" value="InterPro"/>
</dbReference>
<comment type="catalytic activity">
    <reaction evidence="1">
        <text>Endonucleolytic cleavage to 5'-phosphomonoester.</text>
        <dbReference type="EC" id="3.1.26.4"/>
    </reaction>
</comment>
<keyword evidence="10" id="KW-0460">Magnesium</keyword>
<dbReference type="InterPro" id="IPR002156">
    <property type="entry name" value="RNaseH_domain"/>
</dbReference>
<dbReference type="InterPro" id="IPR022892">
    <property type="entry name" value="RNaseHI"/>
</dbReference>
<evidence type="ECO:0000256" key="5">
    <source>
        <dbReference type="ARBA" id="ARBA00012180"/>
    </source>
</evidence>
<evidence type="ECO:0000256" key="2">
    <source>
        <dbReference type="ARBA" id="ARBA00001946"/>
    </source>
</evidence>
<evidence type="ECO:0000256" key="3">
    <source>
        <dbReference type="ARBA" id="ARBA00005300"/>
    </source>
</evidence>
<keyword evidence="8" id="KW-0255">Endonuclease</keyword>
<evidence type="ECO:0000256" key="9">
    <source>
        <dbReference type="ARBA" id="ARBA00022801"/>
    </source>
</evidence>
<evidence type="ECO:0000259" key="11">
    <source>
        <dbReference type="PROSITE" id="PS50879"/>
    </source>
</evidence>